<dbReference type="Pfam" id="PF02361">
    <property type="entry name" value="CbiQ"/>
    <property type="match status" value="1"/>
</dbReference>
<keyword evidence="3 5" id="KW-1133">Transmembrane helix</keyword>
<evidence type="ECO:0000256" key="5">
    <source>
        <dbReference type="SAM" id="Phobius"/>
    </source>
</evidence>
<dbReference type="RefSeq" id="WP_092039389.1">
    <property type="nucleotide sequence ID" value="NZ_FOOK01000022.1"/>
</dbReference>
<feature type="transmembrane region" description="Helical" evidence="5">
    <location>
        <begin position="67"/>
        <end position="89"/>
    </location>
</feature>
<dbReference type="InterPro" id="IPR003339">
    <property type="entry name" value="ABC/ECF_trnsptr_transmembrane"/>
</dbReference>
<evidence type="ECO:0000256" key="2">
    <source>
        <dbReference type="ARBA" id="ARBA00022692"/>
    </source>
</evidence>
<gene>
    <name evidence="6" type="ORF">SAMN04488025_12261</name>
</gene>
<protein>
    <submittedName>
        <fullName evidence="6">Energy-coupling factor transport system permease protein</fullName>
    </submittedName>
</protein>
<feature type="transmembrane region" description="Helical" evidence="5">
    <location>
        <begin position="28"/>
        <end position="55"/>
    </location>
</feature>
<keyword evidence="7" id="KW-1185">Reference proteome</keyword>
<dbReference type="GO" id="GO:0005886">
    <property type="term" value="C:plasma membrane"/>
    <property type="evidence" value="ECO:0007669"/>
    <property type="project" value="UniProtKB-ARBA"/>
</dbReference>
<reference evidence="6 7" key="1">
    <citation type="submission" date="2016-10" db="EMBL/GenBank/DDBJ databases">
        <authorList>
            <person name="de Groot N.N."/>
        </authorList>
    </citation>
    <scope>NUCLEOTIDE SEQUENCE [LARGE SCALE GENOMIC DNA]</scope>
    <source>
        <strain evidence="6 7">DSM 44945</strain>
    </source>
</reference>
<comment type="subcellular location">
    <subcellularLocation>
        <location evidence="1">Membrane</location>
        <topology evidence="1">Multi-pass membrane protein</topology>
    </subcellularLocation>
</comment>
<keyword evidence="2 5" id="KW-0812">Transmembrane</keyword>
<name>A0A1I2QEK8_9BACL</name>
<evidence type="ECO:0000256" key="4">
    <source>
        <dbReference type="ARBA" id="ARBA00023136"/>
    </source>
</evidence>
<evidence type="ECO:0000313" key="7">
    <source>
        <dbReference type="Proteomes" id="UP000198661"/>
    </source>
</evidence>
<feature type="transmembrane region" description="Helical" evidence="5">
    <location>
        <begin position="119"/>
        <end position="142"/>
    </location>
</feature>
<dbReference type="CDD" id="cd16914">
    <property type="entry name" value="EcfT"/>
    <property type="match status" value="1"/>
</dbReference>
<evidence type="ECO:0000256" key="3">
    <source>
        <dbReference type="ARBA" id="ARBA00022989"/>
    </source>
</evidence>
<organism evidence="6 7">
    <name type="scientific">Planifilum fulgidum</name>
    <dbReference type="NCBI Taxonomy" id="201973"/>
    <lineage>
        <taxon>Bacteria</taxon>
        <taxon>Bacillati</taxon>
        <taxon>Bacillota</taxon>
        <taxon>Bacilli</taxon>
        <taxon>Bacillales</taxon>
        <taxon>Thermoactinomycetaceae</taxon>
        <taxon>Planifilum</taxon>
    </lineage>
</organism>
<dbReference type="PANTHER" id="PTHR33514">
    <property type="entry name" value="PROTEIN ABCI12, CHLOROPLASTIC"/>
    <property type="match status" value="1"/>
</dbReference>
<accession>A0A1I2QEK8</accession>
<dbReference type="Proteomes" id="UP000198661">
    <property type="component" value="Unassembled WGS sequence"/>
</dbReference>
<dbReference type="EMBL" id="FOOK01000022">
    <property type="protein sequence ID" value="SFG24687.1"/>
    <property type="molecule type" value="Genomic_DNA"/>
</dbReference>
<sequence>MNRIASPVLGQYVPGDSPLHRLDPRTKILFVSVYLPLVLLADSAADLALLSAVALGGALLSRISPGVLYGMLKPLLFLIALTALFHLMFTRGGDVVWQWGPLALHEAGVKQAAWTAARFFLMVLTASLLPLTTAPLALTDGLERLLSPLRRLGIPVHELALMMSITLRFIPTVQEEAEKIRLAQRARGGGLDRGSLFRRLKHAVSLLIPLFVSAIRRAEELAVSMESRCWRGGEGRTRLRELRLSRLDAALWALLAGVVAAVGLL</sequence>
<dbReference type="AlphaFoldDB" id="A0A1I2QEK8"/>
<evidence type="ECO:0000256" key="1">
    <source>
        <dbReference type="ARBA" id="ARBA00004141"/>
    </source>
</evidence>
<keyword evidence="4 5" id="KW-0472">Membrane</keyword>
<proteinExistence type="predicted"/>
<evidence type="ECO:0000313" key="6">
    <source>
        <dbReference type="EMBL" id="SFG24687.1"/>
    </source>
</evidence>
<dbReference type="STRING" id="201973.SAMN04488025_12261"/>
<dbReference type="PANTHER" id="PTHR33514:SF13">
    <property type="entry name" value="PROTEIN ABCI12, CHLOROPLASTIC"/>
    <property type="match status" value="1"/>
</dbReference>
<dbReference type="OrthoDB" id="8075495at2"/>